<keyword evidence="2" id="KW-0012">Acyltransferase</keyword>
<dbReference type="Gene3D" id="3.40.630.30">
    <property type="match status" value="1"/>
</dbReference>
<dbReference type="CDD" id="cd04301">
    <property type="entry name" value="NAT_SF"/>
    <property type="match status" value="1"/>
</dbReference>
<evidence type="ECO:0000256" key="1">
    <source>
        <dbReference type="ARBA" id="ARBA00022679"/>
    </source>
</evidence>
<sequence>MIREGTPQDVPALARLRAAWTAEASIEPGCAEPAEEFIEAFRTWLAANPRTFFVAEADAGDALIGMLNLSIFERMPKPGRPASVWVYLANAYVLQAHRNAGVGSGLLAAAVGYSRSLGAARIVTSPSPASKDFYARHGFEPAEELAVYRF</sequence>
<dbReference type="PANTHER" id="PTHR43877">
    <property type="entry name" value="AMINOALKYLPHOSPHONATE N-ACETYLTRANSFERASE-RELATED-RELATED"/>
    <property type="match status" value="1"/>
</dbReference>
<dbReference type="RefSeq" id="WP_260652425.1">
    <property type="nucleotide sequence ID" value="NZ_CP104275.1"/>
</dbReference>
<evidence type="ECO:0000256" key="2">
    <source>
        <dbReference type="ARBA" id="ARBA00023315"/>
    </source>
</evidence>
<keyword evidence="1" id="KW-0808">Transferase</keyword>
<dbReference type="Proteomes" id="UP001059859">
    <property type="component" value="Chromosome"/>
</dbReference>
<dbReference type="SUPFAM" id="SSF55729">
    <property type="entry name" value="Acyl-CoA N-acyltransferases (Nat)"/>
    <property type="match status" value="1"/>
</dbReference>
<protein>
    <submittedName>
        <fullName evidence="4">GNAT family N-acetyltransferase</fullName>
    </submittedName>
</protein>
<gene>
    <name evidence="4" type="ORF">N2K95_00265</name>
</gene>
<dbReference type="InterPro" id="IPR000182">
    <property type="entry name" value="GNAT_dom"/>
</dbReference>
<dbReference type="InterPro" id="IPR050832">
    <property type="entry name" value="Bact_Acetyltransf"/>
</dbReference>
<organism evidence="4 5">
    <name type="scientific">Arthrobacter zhaoxinii</name>
    <dbReference type="NCBI Taxonomy" id="2964616"/>
    <lineage>
        <taxon>Bacteria</taxon>
        <taxon>Bacillati</taxon>
        <taxon>Actinomycetota</taxon>
        <taxon>Actinomycetes</taxon>
        <taxon>Micrococcales</taxon>
        <taxon>Micrococcaceae</taxon>
        <taxon>Arthrobacter</taxon>
    </lineage>
</organism>
<dbReference type="EMBL" id="CP104275">
    <property type="protein sequence ID" value="UWX97187.1"/>
    <property type="molecule type" value="Genomic_DNA"/>
</dbReference>
<evidence type="ECO:0000313" key="5">
    <source>
        <dbReference type="Proteomes" id="UP001059859"/>
    </source>
</evidence>
<feature type="domain" description="N-acetyltransferase" evidence="3">
    <location>
        <begin position="1"/>
        <end position="150"/>
    </location>
</feature>
<keyword evidence="5" id="KW-1185">Reference proteome</keyword>
<dbReference type="PROSITE" id="PS51186">
    <property type="entry name" value="GNAT"/>
    <property type="match status" value="1"/>
</dbReference>
<accession>A0ABY5YQV5</accession>
<name>A0ABY5YQV5_9MICC</name>
<dbReference type="Pfam" id="PF00583">
    <property type="entry name" value="Acetyltransf_1"/>
    <property type="match status" value="1"/>
</dbReference>
<dbReference type="InterPro" id="IPR016181">
    <property type="entry name" value="Acyl_CoA_acyltransferase"/>
</dbReference>
<proteinExistence type="predicted"/>
<reference evidence="4" key="1">
    <citation type="submission" date="2022-09" db="EMBL/GenBank/DDBJ databases">
        <title>Novel species in genus Arthrobacter.</title>
        <authorList>
            <person name="Liu Y."/>
        </authorList>
    </citation>
    <scope>NUCLEOTIDE SEQUENCE</scope>
    <source>
        <strain evidence="4">Zg-Y815</strain>
    </source>
</reference>
<evidence type="ECO:0000313" key="4">
    <source>
        <dbReference type="EMBL" id="UWX97187.1"/>
    </source>
</evidence>
<evidence type="ECO:0000259" key="3">
    <source>
        <dbReference type="PROSITE" id="PS51186"/>
    </source>
</evidence>